<gene>
    <name evidence="2" type="ORF">NCTC13102_01419</name>
</gene>
<proteinExistence type="predicted"/>
<keyword evidence="1" id="KW-0812">Transmembrane</keyword>
<name>A0A2X3B168_9HELI</name>
<keyword evidence="1" id="KW-1133">Transmembrane helix</keyword>
<dbReference type="AlphaFoldDB" id="A0A2X3B168"/>
<reference evidence="2 3" key="1">
    <citation type="submission" date="2018-06" db="EMBL/GenBank/DDBJ databases">
        <authorList>
            <consortium name="Pathogen Informatics"/>
            <person name="Doyle S."/>
        </authorList>
    </citation>
    <scope>NUCLEOTIDE SEQUENCE [LARGE SCALE GENOMIC DNA]</scope>
    <source>
        <strain evidence="2 3">NCTC13102</strain>
    </source>
</reference>
<evidence type="ECO:0000313" key="2">
    <source>
        <dbReference type="EMBL" id="SQB98948.1"/>
    </source>
</evidence>
<accession>A0A2X3B168</accession>
<dbReference type="Proteomes" id="UP000250166">
    <property type="component" value="Unassembled WGS sequence"/>
</dbReference>
<dbReference type="RefSeq" id="WP_023948342.1">
    <property type="nucleotide sequence ID" value="NZ_JAERIV010000011.1"/>
</dbReference>
<sequence length="128" mass="14707">MFDLIFYLALFLVVIIACVVIVAKFSKPPKPQIKTQDNTIISFETLMVPLDSPDSTYQDLQKAVGDLFRFYDMLHLNIAQKQHFLFALSRHKNVKSDLVLSTLNQLQELNPSLKKQLEGSVKRGLDRR</sequence>
<evidence type="ECO:0000256" key="1">
    <source>
        <dbReference type="SAM" id="Phobius"/>
    </source>
</evidence>
<dbReference type="EMBL" id="UAWL01000006">
    <property type="protein sequence ID" value="SQB98948.1"/>
    <property type="molecule type" value="Genomic_DNA"/>
</dbReference>
<protein>
    <submittedName>
        <fullName evidence="2">Uncharacterized protein</fullName>
    </submittedName>
</protein>
<feature type="transmembrane region" description="Helical" evidence="1">
    <location>
        <begin position="6"/>
        <end position="25"/>
    </location>
</feature>
<organism evidence="2 3">
    <name type="scientific">Helicobacter fennelliae</name>
    <dbReference type="NCBI Taxonomy" id="215"/>
    <lineage>
        <taxon>Bacteria</taxon>
        <taxon>Pseudomonadati</taxon>
        <taxon>Campylobacterota</taxon>
        <taxon>Epsilonproteobacteria</taxon>
        <taxon>Campylobacterales</taxon>
        <taxon>Helicobacteraceae</taxon>
        <taxon>Helicobacter</taxon>
    </lineage>
</organism>
<keyword evidence="1" id="KW-0472">Membrane</keyword>
<evidence type="ECO:0000313" key="3">
    <source>
        <dbReference type="Proteomes" id="UP000250166"/>
    </source>
</evidence>